<dbReference type="AlphaFoldDB" id="A0A0F9KGM1"/>
<organism evidence="1">
    <name type="scientific">marine sediment metagenome</name>
    <dbReference type="NCBI Taxonomy" id="412755"/>
    <lineage>
        <taxon>unclassified sequences</taxon>
        <taxon>metagenomes</taxon>
        <taxon>ecological metagenomes</taxon>
    </lineage>
</organism>
<sequence length="86" mass="9818">MSFQFIMDNEDPFYVEIKERKAKLIQGTKVDAEIIMSGDNNSIVRICEGKGDFTHAISREQITVEKGKVMDVIRLTRAITITLKNK</sequence>
<evidence type="ECO:0000313" key="1">
    <source>
        <dbReference type="EMBL" id="KKM81304.1"/>
    </source>
</evidence>
<reference evidence="1" key="1">
    <citation type="journal article" date="2015" name="Nature">
        <title>Complex archaea that bridge the gap between prokaryotes and eukaryotes.</title>
        <authorList>
            <person name="Spang A."/>
            <person name="Saw J.H."/>
            <person name="Jorgensen S.L."/>
            <person name="Zaremba-Niedzwiedzka K."/>
            <person name="Martijn J."/>
            <person name="Lind A.E."/>
            <person name="van Eijk R."/>
            <person name="Schleper C."/>
            <person name="Guy L."/>
            <person name="Ettema T.J."/>
        </authorList>
    </citation>
    <scope>NUCLEOTIDE SEQUENCE</scope>
</reference>
<accession>A0A0F9KGM1</accession>
<dbReference type="SUPFAM" id="SSF55718">
    <property type="entry name" value="SCP-like"/>
    <property type="match status" value="1"/>
</dbReference>
<gene>
    <name evidence="1" type="ORF">LCGC14_1331180</name>
</gene>
<protein>
    <submittedName>
        <fullName evidence="1">Uncharacterized protein</fullName>
    </submittedName>
</protein>
<comment type="caution">
    <text evidence="1">The sequence shown here is derived from an EMBL/GenBank/DDBJ whole genome shotgun (WGS) entry which is preliminary data.</text>
</comment>
<dbReference type="Gene3D" id="3.30.1050.10">
    <property type="entry name" value="SCP2 sterol-binding domain"/>
    <property type="match status" value="1"/>
</dbReference>
<name>A0A0F9KGM1_9ZZZZ</name>
<dbReference type="InterPro" id="IPR036527">
    <property type="entry name" value="SCP2_sterol-bd_dom_sf"/>
</dbReference>
<dbReference type="EMBL" id="LAZR01008040">
    <property type="protein sequence ID" value="KKM81304.1"/>
    <property type="molecule type" value="Genomic_DNA"/>
</dbReference>
<proteinExistence type="predicted"/>